<accession>A0AAN7P3J4</accession>
<proteinExistence type="predicted"/>
<dbReference type="EMBL" id="JAUNZN010000002">
    <property type="protein sequence ID" value="KAK4826357.1"/>
    <property type="molecule type" value="Genomic_DNA"/>
</dbReference>
<comment type="caution">
    <text evidence="1">The sequence shown here is derived from an EMBL/GenBank/DDBJ whole genome shotgun (WGS) entry which is preliminary data.</text>
</comment>
<dbReference type="AlphaFoldDB" id="A0AAN7P3J4"/>
<reference evidence="1 2" key="1">
    <citation type="journal article" date="2023" name="J. Hered.">
        <title>Chromosome-level genome of the wood stork (Mycteria americana) provides insight into avian chromosome evolution.</title>
        <authorList>
            <person name="Flamio R. Jr."/>
            <person name="Ramstad K.M."/>
        </authorList>
    </citation>
    <scope>NUCLEOTIDE SEQUENCE [LARGE SCALE GENOMIC DNA]</scope>
    <source>
        <strain evidence="1">JAX WOST 10</strain>
    </source>
</reference>
<keyword evidence="2" id="KW-1185">Reference proteome</keyword>
<gene>
    <name evidence="1" type="ORF">QYF61_007951</name>
</gene>
<name>A0AAN7P3J4_MYCAM</name>
<dbReference type="Proteomes" id="UP001333110">
    <property type="component" value="Unassembled WGS sequence"/>
</dbReference>
<sequence>MGTLQLSGTQDGLLPARVQAIPGVCPCPSRPRKSISLLCYSPKPSSSTVRQKGKSRAAIFSFSFSEAMGPFSSPPHMPTTIGHRQQLQLLVERNPFTSSAPSLTPPSGVTGFYLYLTVKKTVMGLFGLLSWFAVFRLAQDTHDRAGTLDYALEGRKSKAHREGLEEKCDGSLQNAMLQTVVVRMLIDEQLRCPSCLDDQDMVGLLGCECTLLAHVQLFIHQYPQVLLRRAAPNPFIPQPVLILGVAHTQVQDPVVVLAEPHEVHMGPLLQLVQVPLDDFLSFWHVNRTTQLGVICKCAEGALDPTVYIIAENIKQHWSQYGPLRDTTCH</sequence>
<evidence type="ECO:0000313" key="1">
    <source>
        <dbReference type="EMBL" id="KAK4826357.1"/>
    </source>
</evidence>
<evidence type="ECO:0000313" key="2">
    <source>
        <dbReference type="Proteomes" id="UP001333110"/>
    </source>
</evidence>
<organism evidence="1 2">
    <name type="scientific">Mycteria americana</name>
    <name type="common">Wood stork</name>
    <dbReference type="NCBI Taxonomy" id="33587"/>
    <lineage>
        <taxon>Eukaryota</taxon>
        <taxon>Metazoa</taxon>
        <taxon>Chordata</taxon>
        <taxon>Craniata</taxon>
        <taxon>Vertebrata</taxon>
        <taxon>Euteleostomi</taxon>
        <taxon>Archelosauria</taxon>
        <taxon>Archosauria</taxon>
        <taxon>Dinosauria</taxon>
        <taxon>Saurischia</taxon>
        <taxon>Theropoda</taxon>
        <taxon>Coelurosauria</taxon>
        <taxon>Aves</taxon>
        <taxon>Neognathae</taxon>
        <taxon>Neoaves</taxon>
        <taxon>Aequornithes</taxon>
        <taxon>Ciconiiformes</taxon>
        <taxon>Ciconiidae</taxon>
        <taxon>Mycteria</taxon>
    </lineage>
</organism>
<protein>
    <submittedName>
        <fullName evidence="1">Uncharacterized protein</fullName>
    </submittedName>
</protein>